<feature type="compositionally biased region" description="Gly residues" evidence="1">
    <location>
        <begin position="1"/>
        <end position="10"/>
    </location>
</feature>
<name>A0A939PKX7_9ACTN</name>
<dbReference type="GO" id="GO:0004622">
    <property type="term" value="F:phosphatidylcholine lysophospholipase activity"/>
    <property type="evidence" value="ECO:0007669"/>
    <property type="project" value="TreeGrafter"/>
</dbReference>
<gene>
    <name evidence="3" type="ORF">J4573_25410</name>
</gene>
<dbReference type="Proteomes" id="UP000669179">
    <property type="component" value="Unassembled WGS sequence"/>
</dbReference>
<keyword evidence="3" id="KW-0378">Hydrolase</keyword>
<dbReference type="PANTHER" id="PTHR30383">
    <property type="entry name" value="THIOESTERASE 1/PROTEASE 1/LYSOPHOSPHOLIPASE L1"/>
    <property type="match status" value="1"/>
</dbReference>
<dbReference type="CDD" id="cd00229">
    <property type="entry name" value="SGNH_hydrolase"/>
    <property type="match status" value="1"/>
</dbReference>
<dbReference type="InterPro" id="IPR013830">
    <property type="entry name" value="SGNH_hydro"/>
</dbReference>
<dbReference type="Pfam" id="PF13472">
    <property type="entry name" value="Lipase_GDSL_2"/>
    <property type="match status" value="1"/>
</dbReference>
<feature type="domain" description="SGNH hydrolase-type esterase" evidence="2">
    <location>
        <begin position="31"/>
        <end position="212"/>
    </location>
</feature>
<feature type="region of interest" description="Disordered" evidence="1">
    <location>
        <begin position="1"/>
        <end position="21"/>
    </location>
</feature>
<dbReference type="EMBL" id="JAGEOJ010000010">
    <property type="protein sequence ID" value="MBO2450466.1"/>
    <property type="molecule type" value="Genomic_DNA"/>
</dbReference>
<comment type="caution">
    <text evidence="3">The sequence shown here is derived from an EMBL/GenBank/DDBJ whole genome shotgun (WGS) entry which is preliminary data.</text>
</comment>
<dbReference type="InterPro" id="IPR051532">
    <property type="entry name" value="Ester_Hydrolysis_Enzymes"/>
</dbReference>
<sequence>MTGCGGGLGGKVEHKAAPVKAGPSAPPVVMFLGDSYTVGERGSQPENTYAPAAARLLGWQVIAGGRAGTGFVAGGTPRLSGTRAKDAFGELFEAQLGWRPAPDMLVVSGGHNDWHYPAPQVTQAARTLLTRAHQRWPGTAMLMIGPMWGNDTPPQGALAVRDGLRALAAELHIPFIDPIAEHWITGNRNTGAGNAPGFIKPDGVHPTIDGHRYLATKLADDIRRLGMAHPARKY</sequence>
<evidence type="ECO:0000259" key="2">
    <source>
        <dbReference type="Pfam" id="PF13472"/>
    </source>
</evidence>
<protein>
    <submittedName>
        <fullName evidence="3">SGNH/GDSL hydrolase family protein</fullName>
    </submittedName>
</protein>
<dbReference type="SUPFAM" id="SSF52266">
    <property type="entry name" value="SGNH hydrolase"/>
    <property type="match status" value="1"/>
</dbReference>
<dbReference type="AlphaFoldDB" id="A0A939PKX7"/>
<dbReference type="InterPro" id="IPR036514">
    <property type="entry name" value="SGNH_hydro_sf"/>
</dbReference>
<keyword evidence="4" id="KW-1185">Reference proteome</keyword>
<organism evidence="3 4">
    <name type="scientific">Actinomadura barringtoniae</name>
    <dbReference type="NCBI Taxonomy" id="1427535"/>
    <lineage>
        <taxon>Bacteria</taxon>
        <taxon>Bacillati</taxon>
        <taxon>Actinomycetota</taxon>
        <taxon>Actinomycetes</taxon>
        <taxon>Streptosporangiales</taxon>
        <taxon>Thermomonosporaceae</taxon>
        <taxon>Actinomadura</taxon>
    </lineage>
</organism>
<evidence type="ECO:0000256" key="1">
    <source>
        <dbReference type="SAM" id="MobiDB-lite"/>
    </source>
</evidence>
<dbReference type="PANTHER" id="PTHR30383:SF5">
    <property type="entry name" value="SGNH HYDROLASE-TYPE ESTERASE DOMAIN-CONTAINING PROTEIN"/>
    <property type="match status" value="1"/>
</dbReference>
<dbReference type="Gene3D" id="3.40.50.1110">
    <property type="entry name" value="SGNH hydrolase"/>
    <property type="match status" value="1"/>
</dbReference>
<accession>A0A939PKX7</accession>
<evidence type="ECO:0000313" key="3">
    <source>
        <dbReference type="EMBL" id="MBO2450466.1"/>
    </source>
</evidence>
<evidence type="ECO:0000313" key="4">
    <source>
        <dbReference type="Proteomes" id="UP000669179"/>
    </source>
</evidence>
<reference evidence="3" key="1">
    <citation type="submission" date="2021-03" db="EMBL/GenBank/DDBJ databases">
        <authorList>
            <person name="Kanchanasin P."/>
            <person name="Saeng-In P."/>
            <person name="Phongsopitanun W."/>
            <person name="Yuki M."/>
            <person name="Kudo T."/>
            <person name="Ohkuma M."/>
            <person name="Tanasupawat S."/>
        </authorList>
    </citation>
    <scope>NUCLEOTIDE SEQUENCE</scope>
    <source>
        <strain evidence="3">GKU 128</strain>
    </source>
</reference>
<proteinExistence type="predicted"/>